<feature type="transmembrane region" description="Helical" evidence="1">
    <location>
        <begin position="6"/>
        <end position="25"/>
    </location>
</feature>
<name>A0A3Q0IZ65_DIACI</name>
<reference evidence="3" key="1">
    <citation type="submission" date="2025-08" db="UniProtKB">
        <authorList>
            <consortium name="RefSeq"/>
        </authorList>
    </citation>
    <scope>IDENTIFICATION</scope>
</reference>
<accession>A0A3Q0IZ65</accession>
<evidence type="ECO:0000256" key="1">
    <source>
        <dbReference type="SAM" id="Phobius"/>
    </source>
</evidence>
<sequence>MVAFVVILVCTIILLLSGLICLIVYRHYLHRINANLNFDNPVYRKTTEDQFSLEKNPYTPARIYPTSISEEVSEGTHPNVYHGQRLLTLVFRDSCATHVGK</sequence>
<keyword evidence="1" id="KW-1133">Transmembrane helix</keyword>
<dbReference type="PaxDb" id="121845-A0A3Q0IZ65"/>
<organism evidence="2 3">
    <name type="scientific">Diaphorina citri</name>
    <name type="common">Asian citrus psyllid</name>
    <dbReference type="NCBI Taxonomy" id="121845"/>
    <lineage>
        <taxon>Eukaryota</taxon>
        <taxon>Metazoa</taxon>
        <taxon>Ecdysozoa</taxon>
        <taxon>Arthropoda</taxon>
        <taxon>Hexapoda</taxon>
        <taxon>Insecta</taxon>
        <taxon>Pterygota</taxon>
        <taxon>Neoptera</taxon>
        <taxon>Paraneoptera</taxon>
        <taxon>Hemiptera</taxon>
        <taxon>Sternorrhyncha</taxon>
        <taxon>Psylloidea</taxon>
        <taxon>Psyllidae</taxon>
        <taxon>Diaphorininae</taxon>
        <taxon>Diaphorina</taxon>
    </lineage>
</organism>
<dbReference type="RefSeq" id="XP_026681537.1">
    <property type="nucleotide sequence ID" value="XM_026825736.1"/>
</dbReference>
<proteinExistence type="predicted"/>
<keyword evidence="1" id="KW-0812">Transmembrane</keyword>
<dbReference type="GeneID" id="113468653"/>
<keyword evidence="1" id="KW-0472">Membrane</keyword>
<evidence type="ECO:0000313" key="2">
    <source>
        <dbReference type="Proteomes" id="UP000079169"/>
    </source>
</evidence>
<gene>
    <name evidence="3" type="primary">LOC113468653</name>
</gene>
<dbReference type="KEGG" id="dci:113468653"/>
<evidence type="ECO:0000313" key="3">
    <source>
        <dbReference type="RefSeq" id="XP_026681537.1"/>
    </source>
</evidence>
<protein>
    <submittedName>
        <fullName evidence="3">Low-density lipoprotein receptor-related protein 8-like</fullName>
    </submittedName>
</protein>
<dbReference type="Proteomes" id="UP000079169">
    <property type="component" value="Unplaced"/>
</dbReference>
<dbReference type="STRING" id="121845.A0A3Q0IZ65"/>
<keyword evidence="2" id="KW-1185">Reference proteome</keyword>
<dbReference type="AlphaFoldDB" id="A0A3Q0IZ65"/>